<gene>
    <name evidence="2" type="primary">A04g507930.1_BraROA</name>
    <name evidence="3" type="synonym">A01g503210.1_BraROA</name>
    <name evidence="3" type="ORF">IGI04_001767</name>
    <name evidence="2" type="ORF">IGI04_016809</name>
</gene>
<proteinExistence type="predicted"/>
<keyword evidence="4" id="KW-1185">Reference proteome</keyword>
<dbReference type="Proteomes" id="UP000823674">
    <property type="component" value="Chromosome A01"/>
</dbReference>
<dbReference type="EMBL" id="JADBGQ010000004">
    <property type="protein sequence ID" value="KAG5402202.1"/>
    <property type="molecule type" value="Genomic_DNA"/>
</dbReference>
<dbReference type="PANTHER" id="PTHR47357">
    <property type="entry name" value="COP1-INTERACTIVE PROTEIN 1"/>
    <property type="match status" value="1"/>
</dbReference>
<evidence type="ECO:0008006" key="5">
    <source>
        <dbReference type="Google" id="ProtNLM"/>
    </source>
</evidence>
<organism evidence="2 4">
    <name type="scientific">Brassica rapa subsp. trilocularis</name>
    <dbReference type="NCBI Taxonomy" id="1813537"/>
    <lineage>
        <taxon>Eukaryota</taxon>
        <taxon>Viridiplantae</taxon>
        <taxon>Streptophyta</taxon>
        <taxon>Embryophyta</taxon>
        <taxon>Tracheophyta</taxon>
        <taxon>Spermatophyta</taxon>
        <taxon>Magnoliopsida</taxon>
        <taxon>eudicotyledons</taxon>
        <taxon>Gunneridae</taxon>
        <taxon>Pentapetalae</taxon>
        <taxon>rosids</taxon>
        <taxon>malvids</taxon>
        <taxon>Brassicales</taxon>
        <taxon>Brassicaceae</taxon>
        <taxon>Brassiceae</taxon>
        <taxon>Brassica</taxon>
    </lineage>
</organism>
<accession>A0ABQ7MU70</accession>
<dbReference type="EMBL" id="JADBGQ010000001">
    <property type="protein sequence ID" value="KAG5414200.1"/>
    <property type="molecule type" value="Genomic_DNA"/>
</dbReference>
<keyword evidence="1" id="KW-0175">Coiled coil</keyword>
<evidence type="ECO:0000313" key="2">
    <source>
        <dbReference type="EMBL" id="KAG5402202.1"/>
    </source>
</evidence>
<evidence type="ECO:0000313" key="4">
    <source>
        <dbReference type="Proteomes" id="UP000823674"/>
    </source>
</evidence>
<evidence type="ECO:0000313" key="3">
    <source>
        <dbReference type="EMBL" id="KAG5414200.1"/>
    </source>
</evidence>
<feature type="coiled-coil region" evidence="1">
    <location>
        <begin position="65"/>
        <end position="148"/>
    </location>
</feature>
<feature type="coiled-coil region" evidence="1">
    <location>
        <begin position="220"/>
        <end position="317"/>
    </location>
</feature>
<dbReference type="Proteomes" id="UP000823674">
    <property type="component" value="Chromosome A04"/>
</dbReference>
<reference evidence="2 4" key="1">
    <citation type="submission" date="2021-03" db="EMBL/GenBank/DDBJ databases">
        <authorList>
            <person name="King G.J."/>
            <person name="Bancroft I."/>
            <person name="Baten A."/>
            <person name="Bloomfield J."/>
            <person name="Borpatragohain P."/>
            <person name="He Z."/>
            <person name="Irish N."/>
            <person name="Irwin J."/>
            <person name="Liu K."/>
            <person name="Mauleon R.P."/>
            <person name="Moore J."/>
            <person name="Morris R."/>
            <person name="Ostergaard L."/>
            <person name="Wang B."/>
            <person name="Wells R."/>
        </authorList>
    </citation>
    <scope>NUCLEOTIDE SEQUENCE [LARGE SCALE GENOMIC DNA]</scope>
    <source>
        <strain evidence="2">R-o-18</strain>
        <tissue evidence="2">Leaf</tissue>
    </source>
</reference>
<evidence type="ECO:0000256" key="1">
    <source>
        <dbReference type="SAM" id="Coils"/>
    </source>
</evidence>
<comment type="caution">
    <text evidence="2">The sequence shown here is derived from an EMBL/GenBank/DDBJ whole genome shotgun (WGS) entry which is preliminary data.</text>
</comment>
<name>A0ABQ7MU70_BRACM</name>
<dbReference type="PANTHER" id="PTHR47357:SF10">
    <property type="entry name" value="COP1-INTERACTIVE PROTEIN 1"/>
    <property type="match status" value="1"/>
</dbReference>
<protein>
    <recommendedName>
        <fullName evidence="5">Factor of DNA methylation 1-5/IDN2 domain-containing protein</fullName>
    </recommendedName>
</protein>
<sequence length="359" mass="41941">MDSKGDEALMQIKLMDKINKASTDTVALTEQINSLQHQLDSLQIIDVKKALVEQEAAYNTLGEKHKQINQLLKERDEELNKLTEDHKEAQSLLEETSNEVSSRDSAIAGHEEKMESLRNELETKGEEIETLMEKISNIKRKRKAFRREEAKHLEEQALLEKSLTMTHETHRGMMKEIAEKVNTTLDVFQSMSEILTEKQGKYEKTVMEASKLLWAAMYWVIESNHEKEKMKKEMERKEEEIKKLGEKVREDEKEKERKEEELKKLGEKVRENEKEKERKEEEIKKLGEKLIEDEKEKERMKETLVGLGEEKREAIRQTVAASLRASAIIGDSMEEAGLPENSWLREYFWSTTFVSVMLV</sequence>